<name>A0A165CW49_9BASI</name>
<evidence type="ECO:0000259" key="1">
    <source>
        <dbReference type="PROSITE" id="PS50206"/>
    </source>
</evidence>
<evidence type="ECO:0000313" key="2">
    <source>
        <dbReference type="EMBL" id="KZT51515.1"/>
    </source>
</evidence>
<proteinExistence type="predicted"/>
<organism evidence="2 3">
    <name type="scientific">Calocera cornea HHB12733</name>
    <dbReference type="NCBI Taxonomy" id="1353952"/>
    <lineage>
        <taxon>Eukaryota</taxon>
        <taxon>Fungi</taxon>
        <taxon>Dikarya</taxon>
        <taxon>Basidiomycota</taxon>
        <taxon>Agaricomycotina</taxon>
        <taxon>Dacrymycetes</taxon>
        <taxon>Dacrymycetales</taxon>
        <taxon>Dacrymycetaceae</taxon>
        <taxon>Calocera</taxon>
    </lineage>
</organism>
<dbReference type="Gene3D" id="3.40.250.10">
    <property type="entry name" value="Rhodanese-like domain"/>
    <property type="match status" value="1"/>
</dbReference>
<evidence type="ECO:0000313" key="3">
    <source>
        <dbReference type="Proteomes" id="UP000076842"/>
    </source>
</evidence>
<sequence>MSFSLPYSYISGKELKNLLTSTTERPPKVIDVRDDDHIGGHIAQSVHAPSARFLHDVHKLVDDLKDEQVVVFHCALSQQRGPKAARIYAETRANLLPDGPAQKVVVLRGGFMQFQAEFRNEPTLFENFRPELWDM</sequence>
<dbReference type="PROSITE" id="PS50206">
    <property type="entry name" value="RHODANESE_3"/>
    <property type="match status" value="1"/>
</dbReference>
<reference evidence="2 3" key="1">
    <citation type="journal article" date="2016" name="Mol. Biol. Evol.">
        <title>Comparative Genomics of Early-Diverging Mushroom-Forming Fungi Provides Insights into the Origins of Lignocellulose Decay Capabilities.</title>
        <authorList>
            <person name="Nagy L.G."/>
            <person name="Riley R."/>
            <person name="Tritt A."/>
            <person name="Adam C."/>
            <person name="Daum C."/>
            <person name="Floudas D."/>
            <person name="Sun H."/>
            <person name="Yadav J.S."/>
            <person name="Pangilinan J."/>
            <person name="Larsson K.H."/>
            <person name="Matsuura K."/>
            <person name="Barry K."/>
            <person name="Labutti K."/>
            <person name="Kuo R."/>
            <person name="Ohm R.A."/>
            <person name="Bhattacharya S.S."/>
            <person name="Shirouzu T."/>
            <person name="Yoshinaga Y."/>
            <person name="Martin F.M."/>
            <person name="Grigoriev I.V."/>
            <person name="Hibbett D.S."/>
        </authorList>
    </citation>
    <scope>NUCLEOTIDE SEQUENCE [LARGE SCALE GENOMIC DNA]</scope>
    <source>
        <strain evidence="2 3">HHB12733</strain>
    </source>
</reference>
<feature type="domain" description="Rhodanese" evidence="1">
    <location>
        <begin position="23"/>
        <end position="119"/>
    </location>
</feature>
<gene>
    <name evidence="2" type="ORF">CALCODRAFT_503433</name>
</gene>
<dbReference type="Proteomes" id="UP000076842">
    <property type="component" value="Unassembled WGS sequence"/>
</dbReference>
<dbReference type="InterPro" id="IPR001763">
    <property type="entry name" value="Rhodanese-like_dom"/>
</dbReference>
<protein>
    <submittedName>
        <fullName evidence="2">Rhodanese-like protein</fullName>
    </submittedName>
</protein>
<dbReference type="STRING" id="1353952.A0A165CW49"/>
<dbReference type="InterPro" id="IPR036873">
    <property type="entry name" value="Rhodanese-like_dom_sf"/>
</dbReference>
<dbReference type="GO" id="GO:0004725">
    <property type="term" value="F:protein tyrosine phosphatase activity"/>
    <property type="evidence" value="ECO:0007669"/>
    <property type="project" value="TreeGrafter"/>
</dbReference>
<dbReference type="SMART" id="SM00450">
    <property type="entry name" value="RHOD"/>
    <property type="match status" value="1"/>
</dbReference>
<dbReference type="InParanoid" id="A0A165CW49"/>
<dbReference type="GO" id="GO:0005737">
    <property type="term" value="C:cytoplasm"/>
    <property type="evidence" value="ECO:0007669"/>
    <property type="project" value="TreeGrafter"/>
</dbReference>
<dbReference type="AlphaFoldDB" id="A0A165CW49"/>
<dbReference type="Pfam" id="PF00581">
    <property type="entry name" value="Rhodanese"/>
    <property type="match status" value="1"/>
</dbReference>
<dbReference type="PANTHER" id="PTHR10828:SF38">
    <property type="entry name" value="ARSENICAL-RESISTANCE PROTEIN 2-RELATED"/>
    <property type="match status" value="1"/>
</dbReference>
<dbReference type="FunCoup" id="A0A165CW49">
    <property type="interactions" value="255"/>
</dbReference>
<accession>A0A165CW49</accession>
<dbReference type="GO" id="GO:0005634">
    <property type="term" value="C:nucleus"/>
    <property type="evidence" value="ECO:0007669"/>
    <property type="project" value="TreeGrafter"/>
</dbReference>
<dbReference type="PANTHER" id="PTHR10828">
    <property type="entry name" value="M-PHASE INDUCER PHOSPHATASE DUAL SPECIFICITY PHOSPHATASE CDC25"/>
    <property type="match status" value="1"/>
</dbReference>
<dbReference type="SUPFAM" id="SSF52821">
    <property type="entry name" value="Rhodanese/Cell cycle control phosphatase"/>
    <property type="match status" value="1"/>
</dbReference>
<dbReference type="EMBL" id="KV424104">
    <property type="protein sequence ID" value="KZT51515.1"/>
    <property type="molecule type" value="Genomic_DNA"/>
</dbReference>
<dbReference type="OrthoDB" id="102559at2759"/>
<keyword evidence="3" id="KW-1185">Reference proteome</keyword>